<name>A0A5R8PBS5_9NOCA</name>
<evidence type="ECO:0000313" key="1">
    <source>
        <dbReference type="EMBL" id="TLG08722.1"/>
    </source>
</evidence>
<dbReference type="AlphaFoldDB" id="A0A5R8PBS5"/>
<dbReference type="OrthoDB" id="4555636at2"/>
<protein>
    <submittedName>
        <fullName evidence="1">Uncharacterized protein</fullName>
    </submittedName>
</protein>
<dbReference type="RefSeq" id="WP_138457047.1">
    <property type="nucleotide sequence ID" value="NZ_JADLPY010000002.1"/>
</dbReference>
<dbReference type="EMBL" id="VBUU01000017">
    <property type="protein sequence ID" value="TLG08722.1"/>
    <property type="molecule type" value="Genomic_DNA"/>
</dbReference>
<accession>A0A5R8PBS5</accession>
<dbReference type="Proteomes" id="UP000308349">
    <property type="component" value="Unassembled WGS sequence"/>
</dbReference>
<sequence>MNPPPASENEGRGEVTPEMVVRVRTAELRRCTTTRQLDRIAAQHGFTDPRTMERFWTALLDIAGIDYEGMRQAEALDTTAHRRLGSAADRGPRMLLYSAATTEQFTICAGNGHIIWRDHHTPDTDTNTDGAVAEAAAWHAIWLAGLARTHWGADAARLRLVLADADGLNRLVLHAAAMTSALVLELAVQPVDHPATEPGTSAPVFWSTADLATLIDPTGEPR</sequence>
<gene>
    <name evidence="1" type="ORF">FEK35_17445</name>
</gene>
<organism evidence="1 2">
    <name type="scientific">Nocardia cyriacigeorgica</name>
    <dbReference type="NCBI Taxonomy" id="135487"/>
    <lineage>
        <taxon>Bacteria</taxon>
        <taxon>Bacillati</taxon>
        <taxon>Actinomycetota</taxon>
        <taxon>Actinomycetes</taxon>
        <taxon>Mycobacteriales</taxon>
        <taxon>Nocardiaceae</taxon>
        <taxon>Nocardia</taxon>
    </lineage>
</organism>
<comment type="caution">
    <text evidence="1">The sequence shown here is derived from an EMBL/GenBank/DDBJ whole genome shotgun (WGS) entry which is preliminary data.</text>
</comment>
<evidence type="ECO:0000313" key="2">
    <source>
        <dbReference type="Proteomes" id="UP000308349"/>
    </source>
</evidence>
<reference evidence="1 2" key="1">
    <citation type="submission" date="2019-05" db="EMBL/GenBank/DDBJ databases">
        <title>Genomes sequences of two Nocardia cyriacigeorgica environmental isolates, type strains Nocardia asteroides ATCC 19247 and Nocardia cyriacigeorgica DSM 44484.</title>
        <authorList>
            <person name="Vautrin F."/>
            <person name="Bergeron E."/>
            <person name="Dubost A."/>
            <person name="Abrouk D."/>
            <person name="Rodriguez Nava V."/>
            <person name="Pujic P."/>
        </authorList>
    </citation>
    <scope>NUCLEOTIDE SEQUENCE [LARGE SCALE GENOMIC DNA]</scope>
    <source>
        <strain evidence="1 2">EML 1456</strain>
    </source>
</reference>
<proteinExistence type="predicted"/>